<name>C7XRX2_FUSVC</name>
<dbReference type="PANTHER" id="PTHR42919:SF8">
    <property type="entry name" value="N-ALPHA-ACETYLTRANSFERASE 50"/>
    <property type="match status" value="1"/>
</dbReference>
<dbReference type="KEGG" id="fnc:HMPREF0946_01739"/>
<dbReference type="OrthoDB" id="9805924at2"/>
<feature type="domain" description="N-acetyltransferase" evidence="3">
    <location>
        <begin position="3"/>
        <end position="155"/>
    </location>
</feature>
<dbReference type="GO" id="GO:0016747">
    <property type="term" value="F:acyltransferase activity, transferring groups other than amino-acyl groups"/>
    <property type="evidence" value="ECO:0007669"/>
    <property type="project" value="InterPro"/>
</dbReference>
<dbReference type="PROSITE" id="PS51186">
    <property type="entry name" value="GNAT"/>
    <property type="match status" value="1"/>
</dbReference>
<dbReference type="InterPro" id="IPR051556">
    <property type="entry name" value="N-term/lysine_N-AcTrnsfr"/>
</dbReference>
<dbReference type="Proteomes" id="UP000016231">
    <property type="component" value="Chromosome"/>
</dbReference>
<dbReference type="SUPFAM" id="SSF55729">
    <property type="entry name" value="Acyl-CoA N-acyltransferases (Nat)"/>
    <property type="match status" value="1"/>
</dbReference>
<dbReference type="InterPro" id="IPR016181">
    <property type="entry name" value="Acyl_CoA_acyltransferase"/>
</dbReference>
<evidence type="ECO:0000256" key="1">
    <source>
        <dbReference type="ARBA" id="ARBA00022679"/>
    </source>
</evidence>
<organism evidence="4 5">
    <name type="scientific">Fusobacterium vincentii 3_1_36A2</name>
    <dbReference type="NCBI Taxonomy" id="469604"/>
    <lineage>
        <taxon>Bacteria</taxon>
        <taxon>Fusobacteriati</taxon>
        <taxon>Fusobacteriota</taxon>
        <taxon>Fusobacteriia</taxon>
        <taxon>Fusobacteriales</taxon>
        <taxon>Fusobacteriaceae</taxon>
        <taxon>Fusobacterium</taxon>
    </lineage>
</organism>
<sequence length="155" mass="18751">MNILIREATEIDYPLINKMLLKLQNYHSENVPTIYKKIDIFFTVEEYLKILKDKNIYFLLATFDKEVVGLIWLKLNEKSSKYEYERKQIWIEGIYVEQKYRRKGVAQKLVNEATNKAKFLNAQSMELMIWNFNEISKKFFENYFKVRSLVLTKEL</sequence>
<evidence type="ECO:0000313" key="5">
    <source>
        <dbReference type="Proteomes" id="UP000016231"/>
    </source>
</evidence>
<dbReference type="Gene3D" id="3.40.630.30">
    <property type="match status" value="1"/>
</dbReference>
<dbReference type="Pfam" id="PF00583">
    <property type="entry name" value="Acetyltransf_1"/>
    <property type="match status" value="1"/>
</dbReference>
<dbReference type="HOGENOM" id="CLU_013985_36_2_0"/>
<protein>
    <recommendedName>
        <fullName evidence="3">N-acetyltransferase domain-containing protein</fullName>
    </recommendedName>
</protein>
<keyword evidence="1" id="KW-0808">Transferase</keyword>
<accession>C7XRX2</accession>
<evidence type="ECO:0000259" key="3">
    <source>
        <dbReference type="PROSITE" id="PS51186"/>
    </source>
</evidence>
<dbReference type="eggNOG" id="COG0456">
    <property type="taxonomic scope" value="Bacteria"/>
</dbReference>
<evidence type="ECO:0000256" key="2">
    <source>
        <dbReference type="ARBA" id="ARBA00023315"/>
    </source>
</evidence>
<evidence type="ECO:0000313" key="4">
    <source>
        <dbReference type="EMBL" id="EEU31878.1"/>
    </source>
</evidence>
<dbReference type="STRING" id="469604.HMPREF0946_01739"/>
<dbReference type="RefSeq" id="WP_008800336.1">
    <property type="nucleotide sequence ID" value="NC_022196.1"/>
</dbReference>
<dbReference type="PANTHER" id="PTHR42919">
    <property type="entry name" value="N-ALPHA-ACETYLTRANSFERASE"/>
    <property type="match status" value="1"/>
</dbReference>
<proteinExistence type="predicted"/>
<keyword evidence="2" id="KW-0012">Acyltransferase</keyword>
<dbReference type="CDD" id="cd04301">
    <property type="entry name" value="NAT_SF"/>
    <property type="match status" value="1"/>
</dbReference>
<dbReference type="InterPro" id="IPR000182">
    <property type="entry name" value="GNAT_dom"/>
</dbReference>
<gene>
    <name evidence="4" type="ORF">HMPREF0946_01739</name>
</gene>
<reference evidence="4 5" key="1">
    <citation type="submission" date="2013-08" db="EMBL/GenBank/DDBJ databases">
        <title>The Genome Sequence of Fusobacterium sp. 3_1_36A2.</title>
        <authorList>
            <consortium name="The Broad Institute Genome Sequencing Platform"/>
            <person name="Earl A."/>
            <person name="Ward D."/>
            <person name="Feldgarden M."/>
            <person name="Gevers D."/>
            <person name="Strauss J."/>
            <person name="White A."/>
            <person name="Allen-Vercoe E."/>
            <person name="Walker B."/>
            <person name="Young S.K."/>
            <person name="Zeng Q."/>
            <person name="Gargeya S."/>
            <person name="Fitzgerald M."/>
            <person name="Haas B."/>
            <person name="Abouelleil A."/>
            <person name="Alvarado L."/>
            <person name="Arachchi H.M."/>
            <person name="Berlin A.M."/>
            <person name="Chapman S.B."/>
            <person name="Goldberg J."/>
            <person name="Griggs A."/>
            <person name="Gujja S."/>
            <person name="Hansen M."/>
            <person name="Howarth C."/>
            <person name="Imamovic A."/>
            <person name="Larimer J."/>
            <person name="McCowen C."/>
            <person name="Montmayeur A."/>
            <person name="Murphy C."/>
            <person name="Neiman D."/>
            <person name="Pearson M."/>
            <person name="Priest M."/>
            <person name="Roberts A."/>
            <person name="Saif S."/>
            <person name="Shea T."/>
            <person name="Sisk P."/>
            <person name="Sykes S."/>
            <person name="Wortman J."/>
            <person name="Nusbaum C."/>
            <person name="Birren B."/>
        </authorList>
    </citation>
    <scope>NUCLEOTIDE SEQUENCE [LARGE SCALE GENOMIC DNA]</scope>
    <source>
        <strain evidence="4 5">3_1_36A2</strain>
    </source>
</reference>
<dbReference type="EMBL" id="CP003700">
    <property type="protein sequence ID" value="EEU31878.1"/>
    <property type="molecule type" value="Genomic_DNA"/>
</dbReference>
<dbReference type="AlphaFoldDB" id="C7XRX2"/>